<dbReference type="EMBL" id="QJSX01000031">
    <property type="protein sequence ID" value="PYE48335.1"/>
    <property type="molecule type" value="Genomic_DNA"/>
</dbReference>
<dbReference type="Proteomes" id="UP000248326">
    <property type="component" value="Unassembled WGS sequence"/>
</dbReference>
<evidence type="ECO:0000256" key="4">
    <source>
        <dbReference type="SAM" id="SignalP"/>
    </source>
</evidence>
<dbReference type="GO" id="GO:0042956">
    <property type="term" value="P:maltodextrin transmembrane transport"/>
    <property type="evidence" value="ECO:0007669"/>
    <property type="project" value="TreeGrafter"/>
</dbReference>
<evidence type="ECO:0000256" key="2">
    <source>
        <dbReference type="ARBA" id="ARBA00022448"/>
    </source>
</evidence>
<gene>
    <name evidence="5" type="ORF">DES52_1315</name>
</gene>
<evidence type="ECO:0000313" key="5">
    <source>
        <dbReference type="EMBL" id="PYE48335.1"/>
    </source>
</evidence>
<keyword evidence="3 4" id="KW-0732">Signal</keyword>
<dbReference type="InterPro" id="IPR006059">
    <property type="entry name" value="SBP"/>
</dbReference>
<proteinExistence type="inferred from homology"/>
<dbReference type="Pfam" id="PF01547">
    <property type="entry name" value="SBP_bac_1"/>
    <property type="match status" value="1"/>
</dbReference>
<dbReference type="OrthoDB" id="9768630at2"/>
<feature type="chain" id="PRO_5016331542" evidence="4">
    <location>
        <begin position="22"/>
        <end position="428"/>
    </location>
</feature>
<evidence type="ECO:0000256" key="1">
    <source>
        <dbReference type="ARBA" id="ARBA00008520"/>
    </source>
</evidence>
<name>A0A318S565_9DEIO</name>
<dbReference type="PANTHER" id="PTHR30061">
    <property type="entry name" value="MALTOSE-BINDING PERIPLASMIC PROTEIN"/>
    <property type="match status" value="1"/>
</dbReference>
<sequence length="428" mass="46523">MKHALRLFALSGTFVLTVAGAAPTTITFWNFLGGGDGARMKQLIDGYNKSQNKYQVQQTVLQWGVPFYTKVRTSTSVGQAPDLISFHLSRISGWAPENLLRPITTQELASVGLKQADFFPRLWQAAGYQGKTYAIPLDTHPLVMYYNKDLAGKAGLLDANGKLKSINSVADLTAAFKAVKDKTGQAGLAFENGPNSYMSWRLWLSMINQEGGKIIQNNKIVAGEPGKRALQAMVDWMKNGYMLKNTDYPTSVAQFTTGKAAFMLNGVWEVPAMADGRAKKTINFDYGVAPLPKFYASQDMWADSHGFAIPNNAKKPIASDHLAGVLDFVAYVQKNSMVWAQGGHIPAYLPTVNSSAYKALKPNSDYATVAAQNVAFDPPGWYSGAAGPLEASAAKYFPAAIQGQLPIDRAISMFEAEANKLMSGKPRP</sequence>
<dbReference type="GO" id="GO:1901982">
    <property type="term" value="F:maltose binding"/>
    <property type="evidence" value="ECO:0007669"/>
    <property type="project" value="TreeGrafter"/>
</dbReference>
<comment type="caution">
    <text evidence="5">The sequence shown here is derived from an EMBL/GenBank/DDBJ whole genome shotgun (WGS) entry which is preliminary data.</text>
</comment>
<dbReference type="Gene3D" id="3.40.190.10">
    <property type="entry name" value="Periplasmic binding protein-like II"/>
    <property type="match status" value="1"/>
</dbReference>
<dbReference type="AlphaFoldDB" id="A0A318S565"/>
<comment type="similarity">
    <text evidence="1">Belongs to the bacterial solute-binding protein 1 family.</text>
</comment>
<protein>
    <submittedName>
        <fullName evidence="5">Carbohydrate ABC transporter substrate-binding protein (CUT1 family)</fullName>
    </submittedName>
</protein>
<evidence type="ECO:0000256" key="3">
    <source>
        <dbReference type="ARBA" id="ARBA00022729"/>
    </source>
</evidence>
<keyword evidence="2" id="KW-0813">Transport</keyword>
<dbReference type="PANTHER" id="PTHR30061:SF50">
    <property type="entry name" value="MALTOSE_MALTODEXTRIN-BINDING PERIPLASMIC PROTEIN"/>
    <property type="match status" value="1"/>
</dbReference>
<reference evidence="5 6" key="1">
    <citation type="submission" date="2018-06" db="EMBL/GenBank/DDBJ databases">
        <title>Genomic Encyclopedia of Type Strains, Phase IV (KMG-IV): sequencing the most valuable type-strain genomes for metagenomic binning, comparative biology and taxonomic classification.</title>
        <authorList>
            <person name="Goeker M."/>
        </authorList>
    </citation>
    <scope>NUCLEOTIDE SEQUENCE [LARGE SCALE GENOMIC DNA]</scope>
    <source>
        <strain evidence="5 6">DSM 18048</strain>
    </source>
</reference>
<dbReference type="GO" id="GO:0055052">
    <property type="term" value="C:ATP-binding cassette (ABC) transporter complex, substrate-binding subunit-containing"/>
    <property type="evidence" value="ECO:0007669"/>
    <property type="project" value="TreeGrafter"/>
</dbReference>
<dbReference type="GO" id="GO:0015768">
    <property type="term" value="P:maltose transport"/>
    <property type="evidence" value="ECO:0007669"/>
    <property type="project" value="TreeGrafter"/>
</dbReference>
<accession>A0A318S565</accession>
<keyword evidence="6" id="KW-1185">Reference proteome</keyword>
<organism evidence="5 6">
    <name type="scientific">Deinococcus yavapaiensis KR-236</name>
    <dbReference type="NCBI Taxonomy" id="694435"/>
    <lineage>
        <taxon>Bacteria</taxon>
        <taxon>Thermotogati</taxon>
        <taxon>Deinococcota</taxon>
        <taxon>Deinococci</taxon>
        <taxon>Deinococcales</taxon>
        <taxon>Deinococcaceae</taxon>
        <taxon>Deinococcus</taxon>
    </lineage>
</organism>
<dbReference type="SUPFAM" id="SSF53850">
    <property type="entry name" value="Periplasmic binding protein-like II"/>
    <property type="match status" value="1"/>
</dbReference>
<feature type="signal peptide" evidence="4">
    <location>
        <begin position="1"/>
        <end position="21"/>
    </location>
</feature>
<evidence type="ECO:0000313" key="6">
    <source>
        <dbReference type="Proteomes" id="UP000248326"/>
    </source>
</evidence>